<dbReference type="PROSITE" id="PS00128">
    <property type="entry name" value="GLYCOSYL_HYDROL_F22_1"/>
    <property type="match status" value="1"/>
</dbReference>
<feature type="signal peptide" evidence="7">
    <location>
        <begin position="1"/>
        <end position="22"/>
    </location>
</feature>
<keyword evidence="5" id="KW-0326">Glycosidase</keyword>
<dbReference type="InterPro" id="IPR023346">
    <property type="entry name" value="Lysozyme-like_dom_sf"/>
</dbReference>
<dbReference type="GeneID" id="111247019"/>
<dbReference type="EnsemblMetazoa" id="XM_022797535">
    <property type="protein sequence ID" value="XP_022653270"/>
    <property type="gene ID" value="LOC111247019"/>
</dbReference>
<keyword evidence="10" id="KW-1185">Reference proteome</keyword>
<dbReference type="InterPro" id="IPR001916">
    <property type="entry name" value="Glyco_hydro_22"/>
</dbReference>
<dbReference type="SUPFAM" id="SSF53955">
    <property type="entry name" value="Lysozyme-like"/>
    <property type="match status" value="1"/>
</dbReference>
<protein>
    <recommendedName>
        <fullName evidence="2">lysozyme</fullName>
        <ecNumber evidence="2">3.2.1.17</ecNumber>
    </recommendedName>
</protein>
<keyword evidence="7" id="KW-0732">Signal</keyword>
<dbReference type="EC" id="3.2.1.17" evidence="2"/>
<dbReference type="GO" id="GO:0031640">
    <property type="term" value="P:killing of cells of another organism"/>
    <property type="evidence" value="ECO:0007669"/>
    <property type="project" value="UniProtKB-KW"/>
</dbReference>
<keyword evidence="3" id="KW-0929">Antimicrobial</keyword>
<dbReference type="OrthoDB" id="17373at2759"/>
<evidence type="ECO:0000256" key="2">
    <source>
        <dbReference type="ARBA" id="ARBA00012732"/>
    </source>
</evidence>
<dbReference type="Gene3D" id="1.10.530.10">
    <property type="match status" value="1"/>
</dbReference>
<sequence length="163" mass="19364">MSELLRSAIAFVLCLWMTPLWWEDGQTRKVHRCYLARKLKEIGWNRWNVNNFLCVADFVSGMEMNLSKARSRGQRCVGIFQIPSKFYCFDKFVPGIRNGKCHALCSSFLDEDLEDDVMCASYIRWQYGFQFWHGWERHCRQKALHGLLDGCDVQIKPGQWHYW</sequence>
<dbReference type="RefSeq" id="XP_022653270.1">
    <property type="nucleotide sequence ID" value="XM_022797535.1"/>
</dbReference>
<reference evidence="9" key="1">
    <citation type="submission" date="2021-01" db="UniProtKB">
        <authorList>
            <consortium name="EnsemblMetazoa"/>
        </authorList>
    </citation>
    <scope>IDENTIFICATION</scope>
</reference>
<comment type="similarity">
    <text evidence="6">Belongs to the glycosyl hydrolase 22 family.</text>
</comment>
<dbReference type="PANTHER" id="PTHR11407:SF63">
    <property type="entry name" value="LYSOZYME C"/>
    <property type="match status" value="1"/>
</dbReference>
<name>A0A7M7JJT1_VARDE</name>
<accession>A0A7M7JJT1</accession>
<organism evidence="9 10">
    <name type="scientific">Varroa destructor</name>
    <name type="common">Honeybee mite</name>
    <dbReference type="NCBI Taxonomy" id="109461"/>
    <lineage>
        <taxon>Eukaryota</taxon>
        <taxon>Metazoa</taxon>
        <taxon>Ecdysozoa</taxon>
        <taxon>Arthropoda</taxon>
        <taxon>Chelicerata</taxon>
        <taxon>Arachnida</taxon>
        <taxon>Acari</taxon>
        <taxon>Parasitiformes</taxon>
        <taxon>Mesostigmata</taxon>
        <taxon>Gamasina</taxon>
        <taxon>Dermanyssoidea</taxon>
        <taxon>Varroidae</taxon>
        <taxon>Varroa</taxon>
    </lineage>
</organism>
<dbReference type="PRINTS" id="PR00135">
    <property type="entry name" value="LYZLACT"/>
</dbReference>
<evidence type="ECO:0000256" key="6">
    <source>
        <dbReference type="RuleBase" id="RU004440"/>
    </source>
</evidence>
<keyword evidence="5" id="KW-0378">Hydrolase</keyword>
<dbReference type="PROSITE" id="PS51348">
    <property type="entry name" value="GLYCOSYL_HYDROL_F22_2"/>
    <property type="match status" value="1"/>
</dbReference>
<feature type="chain" id="PRO_5029583241" description="lysozyme" evidence="7">
    <location>
        <begin position="23"/>
        <end position="163"/>
    </location>
</feature>
<evidence type="ECO:0000256" key="5">
    <source>
        <dbReference type="ARBA" id="ARBA00023295"/>
    </source>
</evidence>
<evidence type="ECO:0000313" key="9">
    <source>
        <dbReference type="EnsemblMetazoa" id="XP_022653270"/>
    </source>
</evidence>
<evidence type="ECO:0000256" key="3">
    <source>
        <dbReference type="ARBA" id="ARBA00022638"/>
    </source>
</evidence>
<dbReference type="PRINTS" id="PR00137">
    <property type="entry name" value="LYSOZYME"/>
</dbReference>
<evidence type="ECO:0000256" key="1">
    <source>
        <dbReference type="ARBA" id="ARBA00000632"/>
    </source>
</evidence>
<evidence type="ECO:0000259" key="8">
    <source>
        <dbReference type="PROSITE" id="PS00128"/>
    </source>
</evidence>
<dbReference type="KEGG" id="vde:111247019"/>
<dbReference type="SMART" id="SM00263">
    <property type="entry name" value="LYZ1"/>
    <property type="match status" value="1"/>
</dbReference>
<dbReference type="InterPro" id="IPR000974">
    <property type="entry name" value="Glyco_hydro_22_lys"/>
</dbReference>
<dbReference type="InParanoid" id="A0A7M7JJT1"/>
<comment type="catalytic activity">
    <reaction evidence="1">
        <text>Hydrolysis of (1-&gt;4)-beta-linkages between N-acetylmuramic acid and N-acetyl-D-glucosamine residues in a peptidoglycan and between N-acetyl-D-glucosamine residues in chitodextrins.</text>
        <dbReference type="EC" id="3.2.1.17"/>
    </reaction>
</comment>
<dbReference type="GO" id="GO:0042742">
    <property type="term" value="P:defense response to bacterium"/>
    <property type="evidence" value="ECO:0007669"/>
    <property type="project" value="UniProtKB-KW"/>
</dbReference>
<feature type="domain" description="Glycosyl hydrolases family 22 (GH22)" evidence="8">
    <location>
        <begin position="101"/>
        <end position="119"/>
    </location>
</feature>
<evidence type="ECO:0000256" key="7">
    <source>
        <dbReference type="SAM" id="SignalP"/>
    </source>
</evidence>
<keyword evidence="4" id="KW-1015">Disulfide bond</keyword>
<dbReference type="GO" id="GO:0003796">
    <property type="term" value="F:lysozyme activity"/>
    <property type="evidence" value="ECO:0007669"/>
    <property type="project" value="UniProtKB-EC"/>
</dbReference>
<dbReference type="Pfam" id="PF00062">
    <property type="entry name" value="Lys"/>
    <property type="match status" value="1"/>
</dbReference>
<evidence type="ECO:0000313" key="10">
    <source>
        <dbReference type="Proteomes" id="UP000594260"/>
    </source>
</evidence>
<keyword evidence="3" id="KW-0081">Bacteriolytic enzyme</keyword>
<dbReference type="PANTHER" id="PTHR11407">
    <property type="entry name" value="LYSOZYME C"/>
    <property type="match status" value="1"/>
</dbReference>
<dbReference type="Proteomes" id="UP000594260">
    <property type="component" value="Unplaced"/>
</dbReference>
<dbReference type="OMA" id="LMSNWIC"/>
<evidence type="ECO:0000256" key="4">
    <source>
        <dbReference type="ARBA" id="ARBA00023157"/>
    </source>
</evidence>
<dbReference type="FunCoup" id="A0A7M7JJT1">
    <property type="interactions" value="11"/>
</dbReference>
<dbReference type="InterPro" id="IPR019799">
    <property type="entry name" value="Glyco_hydro_22_CS"/>
</dbReference>
<dbReference type="AlphaFoldDB" id="A0A7M7JJT1"/>
<proteinExistence type="inferred from homology"/>